<name>A0ABR2IYE9_9EUKA</name>
<keyword evidence="1" id="KW-0812">Transmembrane</keyword>
<reference evidence="2 3" key="1">
    <citation type="submission" date="2024-04" db="EMBL/GenBank/DDBJ databases">
        <title>Tritrichomonas musculus Genome.</title>
        <authorList>
            <person name="Alves-Ferreira E."/>
            <person name="Grigg M."/>
            <person name="Lorenzi H."/>
            <person name="Galac M."/>
        </authorList>
    </citation>
    <scope>NUCLEOTIDE SEQUENCE [LARGE SCALE GENOMIC DNA]</scope>
    <source>
        <strain evidence="2 3">EAF2021</strain>
    </source>
</reference>
<sequence>MNLNRDSFAIRNVAHRKHSISFSLLLLSTMLQNCYFDNISFSFVSFVLDLIISIITIVNGISLSKRHGIYPNTSFAYILTPKLLSKETWTILSSALTAFYIVTFIICYRHKKLCISLHWILNPCINIVLLPFFSHTFAYSISNPTELNEFIFIILFVCYLLIFSFLYFVYTNSIIHPSSFYHEWFSGSNILYPLYIAFTNIAFLISSNLSKYNSIILMAISALISLIYAIYIIQKMPFFLLFTNDIIISKMLCFCLYSVLIIIKINFKVHLDTLITVSIPLVYILLVFLVKIIADKKRSSIHKILSQIDSSFKQYSVDALATALPSIVKSESAVQWAIKEGIILGNQSVINKEFLHLCIKKFRKSQWFISLISFLIGVNWEGERSSAYRILLHVLSLQDSVFTSLQLFQVVYIMNQNSDVELSQIISRDISRYRFSLHYFAKMHQNFWSSALNDNEKEFRASLRNLYLAKVEQKKLIHSLLRMYEFSPSVQLHASLYYSDIEQNYIKSGKHYRRAVLMRTNREEYVSTEMLSQFSSLLPKSSKSLFLKNEKNFASSDDISFLSVRTSHNTALRCQPAVSLNDDFLEALCQTYSIPMNTAKQKILPFADKTTSIYKITFFCLTIIYIFLALFVQVKYYEFRREINLFSGRLDLITSTIEFRWHLSATSLDIRLLVNIINETYQPFTNSSIDFYYFIVDHLSSLTQSLVKYENQINEIHILTDNSFTNEFGELHNYCKYFITTRDISNLMKTVSDSTLNKLVNRLEDLSEFLYLNFTIIEQQKEEEVKKVFTRIFIILILGIIIVYVFSIIFFFAITNSIENLLFLILKTVQAVVISEIQEKFNKLFNYDHPKRLKRNEATVLSTYGIFILSLIMMALSTIIYPLFKLVLILSAKPSAFRSLPEFLNITSETESIYYALAVNEFGINHHQSNCIHSYTEINLDGYTQPSIVITNKIDVQMMNVLFIIFAIFLVVFIIEFRSSIMMYKFVQVVLKFIPQHAADSSPVLAPLWRGQSLKKSDVIHFKQMIISFKEIENSGFFCLLFFNDSGEVIRTIGNVVNILHCQPKTLWQLVTYIKENSKEPSVLIDEFFNNNSFKNKRTNHSNNNNQVFSINTNNTICNVNQNTSQSEFQTASISLEAFHEISLTFSDNGHVLTIKDDGHHFLRNQQLRAIMNAKVPSIQQEAPSEKANCSQNDSKQQQAHPFIFQFPQSQQNQQQQKIIYDNCIIILCEINLSNIKITDTEGSNGMLILPNLPIFDSSFSKTNHSHPDSSDLEDTTNGEECINDIEMPNANINGNVDNNKSEIDFKTVLKREDSYVMICDASFAAKLLDLIKKLKVKTVVHINGQICVFKSKFISMPQVFGQAFDEAKAMMKIADNADVIVSKNYWLLTNENKIDYEMFNIGFDMAIEIHRFPRNHASEYFP</sequence>
<keyword evidence="3" id="KW-1185">Reference proteome</keyword>
<feature type="transmembrane region" description="Helical" evidence="1">
    <location>
        <begin position="43"/>
        <end position="63"/>
    </location>
</feature>
<feature type="transmembrane region" description="Helical" evidence="1">
    <location>
        <begin position="150"/>
        <end position="170"/>
    </location>
</feature>
<evidence type="ECO:0000313" key="3">
    <source>
        <dbReference type="Proteomes" id="UP001470230"/>
    </source>
</evidence>
<feature type="transmembrane region" description="Helical" evidence="1">
    <location>
        <begin position="215"/>
        <end position="234"/>
    </location>
</feature>
<feature type="transmembrane region" description="Helical" evidence="1">
    <location>
        <begin position="120"/>
        <end position="138"/>
    </location>
</feature>
<feature type="transmembrane region" description="Helical" evidence="1">
    <location>
        <begin position="956"/>
        <end position="975"/>
    </location>
</feature>
<evidence type="ECO:0000256" key="1">
    <source>
        <dbReference type="SAM" id="Phobius"/>
    </source>
</evidence>
<keyword evidence="1" id="KW-0472">Membrane</keyword>
<feature type="transmembrane region" description="Helical" evidence="1">
    <location>
        <begin position="246"/>
        <end position="267"/>
    </location>
</feature>
<comment type="caution">
    <text evidence="2">The sequence shown here is derived from an EMBL/GenBank/DDBJ whole genome shotgun (WGS) entry which is preliminary data.</text>
</comment>
<feature type="transmembrane region" description="Helical" evidence="1">
    <location>
        <begin position="613"/>
        <end position="632"/>
    </location>
</feature>
<gene>
    <name evidence="2" type="ORF">M9Y10_008206</name>
</gene>
<feature type="transmembrane region" description="Helical" evidence="1">
    <location>
        <begin position="858"/>
        <end position="884"/>
    </location>
</feature>
<protein>
    <submittedName>
        <fullName evidence="2">Uncharacterized protein</fullName>
    </submittedName>
</protein>
<feature type="transmembrane region" description="Helical" evidence="1">
    <location>
        <begin position="273"/>
        <end position="294"/>
    </location>
</feature>
<feature type="transmembrane region" description="Helical" evidence="1">
    <location>
        <begin position="365"/>
        <end position="382"/>
    </location>
</feature>
<feature type="transmembrane region" description="Helical" evidence="1">
    <location>
        <begin position="89"/>
        <end position="108"/>
    </location>
</feature>
<accession>A0ABR2IYE9</accession>
<organism evidence="2 3">
    <name type="scientific">Tritrichomonas musculus</name>
    <dbReference type="NCBI Taxonomy" id="1915356"/>
    <lineage>
        <taxon>Eukaryota</taxon>
        <taxon>Metamonada</taxon>
        <taxon>Parabasalia</taxon>
        <taxon>Tritrichomonadida</taxon>
        <taxon>Tritrichomonadidae</taxon>
        <taxon>Tritrichomonas</taxon>
    </lineage>
</organism>
<dbReference type="EMBL" id="JAPFFF010000014">
    <property type="protein sequence ID" value="KAK8870326.1"/>
    <property type="molecule type" value="Genomic_DNA"/>
</dbReference>
<keyword evidence="1" id="KW-1133">Transmembrane helix</keyword>
<feature type="transmembrane region" description="Helical" evidence="1">
    <location>
        <begin position="190"/>
        <end position="209"/>
    </location>
</feature>
<dbReference type="Proteomes" id="UP001470230">
    <property type="component" value="Unassembled WGS sequence"/>
</dbReference>
<evidence type="ECO:0000313" key="2">
    <source>
        <dbReference type="EMBL" id="KAK8870326.1"/>
    </source>
</evidence>
<feature type="transmembrane region" description="Helical" evidence="1">
    <location>
        <begin position="788"/>
        <end position="814"/>
    </location>
</feature>
<proteinExistence type="predicted"/>